<dbReference type="RefSeq" id="WP_066048474.1">
    <property type="nucleotide sequence ID" value="NZ_CP014223.1"/>
</dbReference>
<dbReference type="InterPro" id="IPR050416">
    <property type="entry name" value="FAD-linked_Oxidoreductase"/>
</dbReference>
<keyword evidence="9" id="KW-1185">Reference proteome</keyword>
<dbReference type="SUPFAM" id="SSF56176">
    <property type="entry name" value="FAD-binding/transporter-associated domain-like"/>
    <property type="match status" value="1"/>
</dbReference>
<feature type="domain" description="FAD-binding PCMH-type" evidence="6">
    <location>
        <begin position="31"/>
        <end position="202"/>
    </location>
</feature>
<reference evidence="7 9" key="1">
    <citation type="journal article" date="2016" name="Genome Announc.">
        <title>Complete Genome Sequence of the Amino Acid-Fermenting Clostridium propionicum X2 (DSM 1682).</title>
        <authorList>
            <person name="Poehlein A."/>
            <person name="Schlien K."/>
            <person name="Chowdhury N.P."/>
            <person name="Gottschalk G."/>
            <person name="Buckel W."/>
            <person name="Daniel R."/>
        </authorList>
    </citation>
    <scope>NUCLEOTIDE SEQUENCE [LARGE SCALE GENOMIC DNA]</scope>
    <source>
        <strain evidence="7 9">X2</strain>
    </source>
</reference>
<keyword evidence="3" id="KW-0285">Flavoprotein</keyword>
<dbReference type="InterPro" id="IPR006094">
    <property type="entry name" value="Oxid_FAD_bind_N"/>
</dbReference>
<evidence type="ECO:0000313" key="7">
    <source>
        <dbReference type="EMBL" id="AMJ40574.1"/>
    </source>
</evidence>
<proteinExistence type="inferred from homology"/>
<reference evidence="9" key="2">
    <citation type="submission" date="2016-01" db="EMBL/GenBank/DDBJ databases">
        <authorList>
            <person name="Poehlein A."/>
            <person name="Schlien K."/>
            <person name="Gottschalk G."/>
            <person name="Buckel W."/>
            <person name="Daniel R."/>
        </authorList>
    </citation>
    <scope>NUCLEOTIDE SEQUENCE [LARGE SCALE GENOMIC DNA]</scope>
    <source>
        <strain evidence="9">X2</strain>
    </source>
</reference>
<evidence type="ECO:0000256" key="4">
    <source>
        <dbReference type="ARBA" id="ARBA00022827"/>
    </source>
</evidence>
<dbReference type="AlphaFoldDB" id="A0A0X8VCL5"/>
<sequence length="485" mass="55442">MNNFLYGLTGDIVTPLDPIYSEARQGFNTAIQQFPLIIVYCATKIDVSNAVIWSRRHCVPIRIRSGGHNYEGYSNGDCTLVIDISQMNDMRIDEGLNELIVQGGVTNKLVYEFVASKGYPFPGGTCPTVGVSGYALGGGWGLSCRNFGLGCDSLKEIELINYEGITIKANRENHCDLFWACRGAGGGNFGVIVSMTFNLPPKVRNVTLIEIDYLNVREQEQEEFLYLWQEWLKTADKRITLIGRVYHSSADGLGMLIRGIFYGSAEAAMEMMADFLALDNAEYNIESMTFLEAVTIIGSVYPPSEKFQSASRFAFRDFTSNERTELVDLIRKRSPGSVFAGISLYALGGRVSEIETDDTAFYYRNAKYIMWLETVWENPIYSKENREWIANRFPYLEAITIGSYVNFPYKELYDYLQEYYGTHVRELKKIKKKYDPKNIFTFPQSIGRTDCCNDCPRYQLKDHMEGEINEMREENYRGFRYVTKR</sequence>
<keyword evidence="5 7" id="KW-0560">Oxidoreductase</keyword>
<dbReference type="Pfam" id="PF01565">
    <property type="entry name" value="FAD_binding_4"/>
    <property type="match status" value="1"/>
</dbReference>
<evidence type="ECO:0000313" key="10">
    <source>
        <dbReference type="Proteomes" id="UP000184204"/>
    </source>
</evidence>
<dbReference type="PANTHER" id="PTHR42973">
    <property type="entry name" value="BINDING OXIDOREDUCTASE, PUTATIVE (AFU_ORTHOLOGUE AFUA_1G17690)-RELATED"/>
    <property type="match status" value="1"/>
</dbReference>
<evidence type="ECO:0000313" key="8">
    <source>
        <dbReference type="EMBL" id="SHE38549.1"/>
    </source>
</evidence>
<comment type="similarity">
    <text evidence="2">Belongs to the oxygen-dependent FAD-linked oxidoreductase family.</text>
</comment>
<dbReference type="Gene3D" id="3.30.43.10">
    <property type="entry name" value="Uridine Diphospho-n-acetylenolpyruvylglucosamine Reductase, domain 2"/>
    <property type="match status" value="1"/>
</dbReference>
<gene>
    <name evidence="7" type="primary">yvdP_1</name>
    <name evidence="7" type="ORF">CPRO_09760</name>
    <name evidence="8" type="ORF">SAMN02745151_00507</name>
</gene>
<accession>A0A0X8VCL5</accession>
<reference evidence="8" key="3">
    <citation type="submission" date="2016-11" db="EMBL/GenBank/DDBJ databases">
        <authorList>
            <person name="Varghese N."/>
            <person name="Submissions S."/>
        </authorList>
    </citation>
    <scope>NUCLEOTIDE SEQUENCE</scope>
    <source>
        <strain evidence="8">DSM 1682</strain>
    </source>
</reference>
<dbReference type="PROSITE" id="PS00862">
    <property type="entry name" value="OX2_COVAL_FAD"/>
    <property type="match status" value="1"/>
</dbReference>
<protein>
    <submittedName>
        <fullName evidence="7">FAD-linked oxidoreductase YvdP</fullName>
        <ecNumber evidence="7">1.21.-.-</ecNumber>
    </submittedName>
    <submittedName>
        <fullName evidence="8">FAD/FMN-containing dehydrogenase</fullName>
    </submittedName>
</protein>
<dbReference type="KEGG" id="cpro:CPRO_09760"/>
<dbReference type="EMBL" id="CP014223">
    <property type="protein sequence ID" value="AMJ40574.1"/>
    <property type="molecule type" value="Genomic_DNA"/>
</dbReference>
<name>A0A0X8VCL5_ANAPI</name>
<evidence type="ECO:0000313" key="9">
    <source>
        <dbReference type="Proteomes" id="UP000068026"/>
    </source>
</evidence>
<dbReference type="InterPro" id="IPR006093">
    <property type="entry name" value="Oxy_OxRdtase_FAD_BS"/>
</dbReference>
<dbReference type="Gene3D" id="3.30.465.10">
    <property type="match status" value="1"/>
</dbReference>
<evidence type="ECO:0000256" key="2">
    <source>
        <dbReference type="ARBA" id="ARBA00005466"/>
    </source>
</evidence>
<dbReference type="PROSITE" id="PS51387">
    <property type="entry name" value="FAD_PCMH"/>
    <property type="match status" value="1"/>
</dbReference>
<organism evidence="8 10">
    <name type="scientific">Anaerotignum propionicum DSM 1682</name>
    <dbReference type="NCBI Taxonomy" id="991789"/>
    <lineage>
        <taxon>Bacteria</taxon>
        <taxon>Bacillati</taxon>
        <taxon>Bacillota</taxon>
        <taxon>Clostridia</taxon>
        <taxon>Lachnospirales</taxon>
        <taxon>Anaerotignaceae</taxon>
        <taxon>Anaerotignum</taxon>
    </lineage>
</organism>
<dbReference type="InterPro" id="IPR012951">
    <property type="entry name" value="BBE"/>
</dbReference>
<comment type="cofactor">
    <cofactor evidence="1">
        <name>FAD</name>
        <dbReference type="ChEBI" id="CHEBI:57692"/>
    </cofactor>
</comment>
<dbReference type="PANTHER" id="PTHR42973:SF39">
    <property type="entry name" value="FAD-BINDING PCMH-TYPE DOMAIN-CONTAINING PROTEIN"/>
    <property type="match status" value="1"/>
</dbReference>
<dbReference type="Pfam" id="PF08031">
    <property type="entry name" value="BBE"/>
    <property type="match status" value="1"/>
</dbReference>
<evidence type="ECO:0000256" key="1">
    <source>
        <dbReference type="ARBA" id="ARBA00001974"/>
    </source>
</evidence>
<dbReference type="GO" id="GO:0071949">
    <property type="term" value="F:FAD binding"/>
    <property type="evidence" value="ECO:0007669"/>
    <property type="project" value="InterPro"/>
</dbReference>
<keyword evidence="4" id="KW-0274">FAD</keyword>
<dbReference type="EMBL" id="FQUA01000002">
    <property type="protein sequence ID" value="SHE38549.1"/>
    <property type="molecule type" value="Genomic_DNA"/>
</dbReference>
<dbReference type="InterPro" id="IPR016166">
    <property type="entry name" value="FAD-bd_PCMH"/>
</dbReference>
<dbReference type="Proteomes" id="UP000184204">
    <property type="component" value="Unassembled WGS sequence"/>
</dbReference>
<dbReference type="GO" id="GO:0016491">
    <property type="term" value="F:oxidoreductase activity"/>
    <property type="evidence" value="ECO:0007669"/>
    <property type="project" value="UniProtKB-KW"/>
</dbReference>
<evidence type="ECO:0000259" key="6">
    <source>
        <dbReference type="PROSITE" id="PS51387"/>
    </source>
</evidence>
<evidence type="ECO:0000256" key="3">
    <source>
        <dbReference type="ARBA" id="ARBA00022630"/>
    </source>
</evidence>
<dbReference type="Gene3D" id="3.40.462.20">
    <property type="match status" value="1"/>
</dbReference>
<dbReference type="OrthoDB" id="545125at2"/>
<dbReference type="Proteomes" id="UP000068026">
    <property type="component" value="Chromosome"/>
</dbReference>
<dbReference type="InterPro" id="IPR036318">
    <property type="entry name" value="FAD-bd_PCMH-like_sf"/>
</dbReference>
<reference evidence="10" key="4">
    <citation type="submission" date="2016-11" db="EMBL/GenBank/DDBJ databases">
        <authorList>
            <person name="Jaros S."/>
            <person name="Januszkiewicz K."/>
            <person name="Wedrychowicz H."/>
        </authorList>
    </citation>
    <scope>NUCLEOTIDE SEQUENCE [LARGE SCALE GENOMIC DNA]</scope>
    <source>
        <strain evidence="10">DSM 1682</strain>
    </source>
</reference>
<dbReference type="InterPro" id="IPR016167">
    <property type="entry name" value="FAD-bd_PCMH_sub1"/>
</dbReference>
<dbReference type="EC" id="1.21.-.-" evidence="7"/>
<evidence type="ECO:0000256" key="5">
    <source>
        <dbReference type="ARBA" id="ARBA00023002"/>
    </source>
</evidence>
<dbReference type="InterPro" id="IPR016169">
    <property type="entry name" value="FAD-bd_PCMH_sub2"/>
</dbReference>